<dbReference type="EMBL" id="MU269418">
    <property type="protein sequence ID" value="KAH7902898.1"/>
    <property type="molecule type" value="Genomic_DNA"/>
</dbReference>
<organism evidence="1 2">
    <name type="scientific">Hygrophoropsis aurantiaca</name>
    <dbReference type="NCBI Taxonomy" id="72124"/>
    <lineage>
        <taxon>Eukaryota</taxon>
        <taxon>Fungi</taxon>
        <taxon>Dikarya</taxon>
        <taxon>Basidiomycota</taxon>
        <taxon>Agaricomycotina</taxon>
        <taxon>Agaricomycetes</taxon>
        <taxon>Agaricomycetidae</taxon>
        <taxon>Boletales</taxon>
        <taxon>Coniophorineae</taxon>
        <taxon>Hygrophoropsidaceae</taxon>
        <taxon>Hygrophoropsis</taxon>
    </lineage>
</organism>
<gene>
    <name evidence="1" type="ORF">BJ138DRAFT_1120968</name>
</gene>
<protein>
    <submittedName>
        <fullName evidence="1">Uncharacterized protein</fullName>
    </submittedName>
</protein>
<keyword evidence="2" id="KW-1185">Reference proteome</keyword>
<dbReference type="Proteomes" id="UP000790377">
    <property type="component" value="Unassembled WGS sequence"/>
</dbReference>
<name>A0ACB7ZQ50_9AGAM</name>
<reference evidence="1" key="1">
    <citation type="journal article" date="2021" name="New Phytol.">
        <title>Evolutionary innovations through gain and loss of genes in the ectomycorrhizal Boletales.</title>
        <authorList>
            <person name="Wu G."/>
            <person name="Miyauchi S."/>
            <person name="Morin E."/>
            <person name="Kuo A."/>
            <person name="Drula E."/>
            <person name="Varga T."/>
            <person name="Kohler A."/>
            <person name="Feng B."/>
            <person name="Cao Y."/>
            <person name="Lipzen A."/>
            <person name="Daum C."/>
            <person name="Hundley H."/>
            <person name="Pangilinan J."/>
            <person name="Johnson J."/>
            <person name="Barry K."/>
            <person name="LaButti K."/>
            <person name="Ng V."/>
            <person name="Ahrendt S."/>
            <person name="Min B."/>
            <person name="Choi I.G."/>
            <person name="Park H."/>
            <person name="Plett J.M."/>
            <person name="Magnuson J."/>
            <person name="Spatafora J.W."/>
            <person name="Nagy L.G."/>
            <person name="Henrissat B."/>
            <person name="Grigoriev I.V."/>
            <person name="Yang Z.L."/>
            <person name="Xu J."/>
            <person name="Martin F.M."/>
        </authorList>
    </citation>
    <scope>NUCLEOTIDE SEQUENCE</scope>
    <source>
        <strain evidence="1">ATCC 28755</strain>
    </source>
</reference>
<evidence type="ECO:0000313" key="2">
    <source>
        <dbReference type="Proteomes" id="UP000790377"/>
    </source>
</evidence>
<comment type="caution">
    <text evidence="1">The sequence shown here is derived from an EMBL/GenBank/DDBJ whole genome shotgun (WGS) entry which is preliminary data.</text>
</comment>
<accession>A0ACB7ZQ50</accession>
<proteinExistence type="predicted"/>
<evidence type="ECO:0000313" key="1">
    <source>
        <dbReference type="EMBL" id="KAH7902898.1"/>
    </source>
</evidence>
<sequence>MTPADRPTREIGRLVRQDNNQRSADPWGVRTMGSRPSADVRWAVRLATFLPPLRVDSTCPTCYLRDHRLHCGVCGVATDSNDDFIDLGSLTIVDAVDDTASTSSTSSIAPQVPTHTVPPAAAARWYVVTVGRDVGVFQGWHNVHPLVIGVPGACFTRYSTQTGAEQAFDEAVNEGAVTVVA</sequence>